<dbReference type="Pfam" id="PF19269">
    <property type="entry name" value="Anticodon_2"/>
    <property type="match status" value="1"/>
</dbReference>
<accession>A0ABQ9EGN7</accession>
<evidence type="ECO:0000313" key="9">
    <source>
        <dbReference type="Proteomes" id="UP001217089"/>
    </source>
</evidence>
<keyword evidence="9" id="KW-1185">Reference proteome</keyword>
<comment type="similarity">
    <text evidence="1">Belongs to the class-I aminoacyl-tRNA synthetase family. Glutamate--tRNA ligase type 1 subfamily.</text>
</comment>
<evidence type="ECO:0000259" key="7">
    <source>
        <dbReference type="Pfam" id="PF19269"/>
    </source>
</evidence>
<dbReference type="SUPFAM" id="SSF48163">
    <property type="entry name" value="An anticodon-binding domain of class I aminoacyl-tRNA synthetases"/>
    <property type="match status" value="1"/>
</dbReference>
<gene>
    <name evidence="8" type="ORF">KUTeg_018632</name>
</gene>
<evidence type="ECO:0000313" key="8">
    <source>
        <dbReference type="EMBL" id="KAJ8303839.1"/>
    </source>
</evidence>
<evidence type="ECO:0000256" key="2">
    <source>
        <dbReference type="ARBA" id="ARBA00022598"/>
    </source>
</evidence>
<feature type="domain" description="Aminoacyl-tRNA synthetase class I anticodon-binding" evidence="7">
    <location>
        <begin position="34"/>
        <end position="156"/>
    </location>
</feature>
<dbReference type="PANTHER" id="PTHR43311:SF2">
    <property type="entry name" value="GLUTAMATE--TRNA LIGASE, MITOCHONDRIAL-RELATED"/>
    <property type="match status" value="1"/>
</dbReference>
<keyword evidence="6" id="KW-0030">Aminoacyl-tRNA synthetase</keyword>
<evidence type="ECO:0000256" key="6">
    <source>
        <dbReference type="ARBA" id="ARBA00023146"/>
    </source>
</evidence>
<name>A0ABQ9EGN7_TEGGR</name>
<dbReference type="Gene3D" id="1.10.10.350">
    <property type="match status" value="1"/>
</dbReference>
<comment type="caution">
    <text evidence="8">The sequence shown here is derived from an EMBL/GenBank/DDBJ whole genome shotgun (WGS) entry which is preliminary data.</text>
</comment>
<keyword evidence="5" id="KW-0648">Protein biosynthesis</keyword>
<proteinExistence type="inferred from homology"/>
<keyword evidence="4" id="KW-0067">ATP-binding</keyword>
<dbReference type="PANTHER" id="PTHR43311">
    <property type="entry name" value="GLUTAMATE--TRNA LIGASE"/>
    <property type="match status" value="1"/>
</dbReference>
<reference evidence="8 9" key="1">
    <citation type="submission" date="2022-12" db="EMBL/GenBank/DDBJ databases">
        <title>Chromosome-level genome of Tegillarca granosa.</title>
        <authorList>
            <person name="Kim J."/>
        </authorList>
    </citation>
    <scope>NUCLEOTIDE SEQUENCE [LARGE SCALE GENOMIC DNA]</scope>
    <source>
        <strain evidence="8">Teg-2019</strain>
        <tissue evidence="8">Adductor muscle</tissue>
    </source>
</reference>
<dbReference type="EMBL" id="JARBDR010000904">
    <property type="protein sequence ID" value="KAJ8303839.1"/>
    <property type="molecule type" value="Genomic_DNA"/>
</dbReference>
<dbReference type="InterPro" id="IPR020751">
    <property type="entry name" value="aa-tRNA-synth_I_codon-bd_sub2"/>
</dbReference>
<dbReference type="Proteomes" id="UP001217089">
    <property type="component" value="Unassembled WGS sequence"/>
</dbReference>
<evidence type="ECO:0000256" key="4">
    <source>
        <dbReference type="ARBA" id="ARBA00022840"/>
    </source>
</evidence>
<evidence type="ECO:0000256" key="5">
    <source>
        <dbReference type="ARBA" id="ARBA00022917"/>
    </source>
</evidence>
<protein>
    <recommendedName>
        <fullName evidence="7">Aminoacyl-tRNA synthetase class I anticodon-binding domain-containing protein</fullName>
    </recommendedName>
</protein>
<evidence type="ECO:0000256" key="3">
    <source>
        <dbReference type="ARBA" id="ARBA00022741"/>
    </source>
</evidence>
<keyword evidence="3" id="KW-0547">Nucleotide-binding</keyword>
<sequence length="167" mass="19058">MYDNFYEPEVIINYLTLTGGGFGFSGDLKLRSYQDLIDNDEGRISRINQIVESDFQFLWLSPKKLDMTIIKDLNVDDVSGVIQNCVDDIEKLNDSQFKTEELSKILKTYSKDKKLKLPSLMMLLRYFLSGSKIGPGVAEMICALGKTNTIERLNNSLKHYTNIINSK</sequence>
<dbReference type="InterPro" id="IPR049940">
    <property type="entry name" value="GluQ/Sye"/>
</dbReference>
<keyword evidence="2" id="KW-0436">Ligase</keyword>
<dbReference type="InterPro" id="IPR045462">
    <property type="entry name" value="aa-tRNA-synth_I_cd-bd"/>
</dbReference>
<organism evidence="8 9">
    <name type="scientific">Tegillarca granosa</name>
    <name type="common">Malaysian cockle</name>
    <name type="synonym">Anadara granosa</name>
    <dbReference type="NCBI Taxonomy" id="220873"/>
    <lineage>
        <taxon>Eukaryota</taxon>
        <taxon>Metazoa</taxon>
        <taxon>Spiralia</taxon>
        <taxon>Lophotrochozoa</taxon>
        <taxon>Mollusca</taxon>
        <taxon>Bivalvia</taxon>
        <taxon>Autobranchia</taxon>
        <taxon>Pteriomorphia</taxon>
        <taxon>Arcoida</taxon>
        <taxon>Arcoidea</taxon>
        <taxon>Arcidae</taxon>
        <taxon>Tegillarca</taxon>
    </lineage>
</organism>
<evidence type="ECO:0000256" key="1">
    <source>
        <dbReference type="ARBA" id="ARBA00007894"/>
    </source>
</evidence>
<dbReference type="InterPro" id="IPR008925">
    <property type="entry name" value="aa_tRNA-synth_I_cd-bd_sf"/>
</dbReference>